<keyword evidence="2" id="KW-0732">Signal</keyword>
<dbReference type="Pfam" id="PF01522">
    <property type="entry name" value="Polysacc_deac_1"/>
    <property type="match status" value="1"/>
</dbReference>
<reference evidence="4" key="1">
    <citation type="submission" date="2023-01" db="EMBL/GenBank/DDBJ databases">
        <title>The diversity of Class Acidimicrobiia in South China Sea sediment environments and the proposal of Iamia marina sp. nov., a novel species of the genus Iamia.</title>
        <authorList>
            <person name="He Y."/>
            <person name="Tian X."/>
        </authorList>
    </citation>
    <scope>NUCLEOTIDE SEQUENCE</scope>
    <source>
        <strain evidence="4">DSM 19957</strain>
    </source>
</reference>
<protein>
    <submittedName>
        <fullName evidence="4">Polysaccharide deacetylase family protein</fullName>
    </submittedName>
</protein>
<sequence length="314" mass="33787">MTRRTRAAEAVTRALGSPLVERGLRPAWRRGVRVLALHGVADVAAFEALVTHLAEHYRPVAGEEVLAARAGASLPPGAVWLTFDDGHPSVVEDGLPVLQRHGVPATLYVCPGLVEAGEPGWWDVVLAAGEEGTGAEVEGTRRCGPALVRALKAVPDEERRRVVDEVRGSGGRARPVASEAQLERWVEAGMELGNHTWDHPLLHRSPPEHQVAQVARAHDWLLERWGPAAVATAAYPNGDHTPTAEQALRDRGYRAGLLFDHRIARLDRRPLRTSRLRLDADADMGRVRAVVGGAHPAAFHAGARLAALAGGRVA</sequence>
<evidence type="ECO:0000256" key="1">
    <source>
        <dbReference type="ARBA" id="ARBA00004613"/>
    </source>
</evidence>
<dbReference type="KEGG" id="ima:PO878_15250"/>
<dbReference type="PANTHER" id="PTHR34216">
    <property type="match status" value="1"/>
</dbReference>
<accession>A0AAF0BUX9</accession>
<dbReference type="CDD" id="cd10918">
    <property type="entry name" value="CE4_NodB_like_5s_6s"/>
    <property type="match status" value="1"/>
</dbReference>
<dbReference type="InterPro" id="IPR002509">
    <property type="entry name" value="NODB_dom"/>
</dbReference>
<comment type="subcellular location">
    <subcellularLocation>
        <location evidence="1">Secreted</location>
    </subcellularLocation>
</comment>
<proteinExistence type="predicted"/>
<dbReference type="SUPFAM" id="SSF88713">
    <property type="entry name" value="Glycoside hydrolase/deacetylase"/>
    <property type="match status" value="1"/>
</dbReference>
<evidence type="ECO:0000256" key="2">
    <source>
        <dbReference type="ARBA" id="ARBA00022729"/>
    </source>
</evidence>
<dbReference type="RefSeq" id="WP_272735385.1">
    <property type="nucleotide sequence ID" value="NZ_CP116942.1"/>
</dbReference>
<dbReference type="GO" id="GO:0016810">
    <property type="term" value="F:hydrolase activity, acting on carbon-nitrogen (but not peptide) bonds"/>
    <property type="evidence" value="ECO:0007669"/>
    <property type="project" value="InterPro"/>
</dbReference>
<evidence type="ECO:0000259" key="3">
    <source>
        <dbReference type="PROSITE" id="PS51677"/>
    </source>
</evidence>
<dbReference type="AlphaFoldDB" id="A0AAF0BUX9"/>
<dbReference type="Gene3D" id="3.20.20.370">
    <property type="entry name" value="Glycoside hydrolase/deacetylase"/>
    <property type="match status" value="1"/>
</dbReference>
<dbReference type="PROSITE" id="PS51677">
    <property type="entry name" value="NODB"/>
    <property type="match status" value="1"/>
</dbReference>
<dbReference type="Proteomes" id="UP001216390">
    <property type="component" value="Chromosome"/>
</dbReference>
<feature type="domain" description="NodB homology" evidence="3">
    <location>
        <begin position="77"/>
        <end position="314"/>
    </location>
</feature>
<dbReference type="InterPro" id="IPR011330">
    <property type="entry name" value="Glyco_hydro/deAcase_b/a-brl"/>
</dbReference>
<dbReference type="EMBL" id="CP116942">
    <property type="protein sequence ID" value="WCO65859.1"/>
    <property type="molecule type" value="Genomic_DNA"/>
</dbReference>
<gene>
    <name evidence="4" type="ORF">PO878_15250</name>
</gene>
<name>A0AAF0BUX9_9ACTN</name>
<dbReference type="GO" id="GO:0005576">
    <property type="term" value="C:extracellular region"/>
    <property type="evidence" value="ECO:0007669"/>
    <property type="project" value="UniProtKB-SubCell"/>
</dbReference>
<dbReference type="InterPro" id="IPR051398">
    <property type="entry name" value="Polysacch_Deacetylase"/>
</dbReference>
<evidence type="ECO:0000313" key="5">
    <source>
        <dbReference type="Proteomes" id="UP001216390"/>
    </source>
</evidence>
<dbReference type="PANTHER" id="PTHR34216:SF3">
    <property type="entry name" value="POLY-BETA-1,6-N-ACETYL-D-GLUCOSAMINE N-DEACETYLASE"/>
    <property type="match status" value="1"/>
</dbReference>
<dbReference type="GO" id="GO:0005975">
    <property type="term" value="P:carbohydrate metabolic process"/>
    <property type="evidence" value="ECO:0007669"/>
    <property type="project" value="InterPro"/>
</dbReference>
<organism evidence="4 5">
    <name type="scientific">Iamia majanohamensis</name>
    <dbReference type="NCBI Taxonomy" id="467976"/>
    <lineage>
        <taxon>Bacteria</taxon>
        <taxon>Bacillati</taxon>
        <taxon>Actinomycetota</taxon>
        <taxon>Acidimicrobiia</taxon>
        <taxon>Acidimicrobiales</taxon>
        <taxon>Iamiaceae</taxon>
        <taxon>Iamia</taxon>
    </lineage>
</organism>
<evidence type="ECO:0000313" key="4">
    <source>
        <dbReference type="EMBL" id="WCO65859.1"/>
    </source>
</evidence>
<keyword evidence="5" id="KW-1185">Reference proteome</keyword>